<feature type="region of interest" description="Disordered" evidence="1">
    <location>
        <begin position="1"/>
        <end position="22"/>
    </location>
</feature>
<gene>
    <name evidence="2" type="ORF">PoB_001988200</name>
</gene>
<feature type="compositionally biased region" description="Basic and acidic residues" evidence="1">
    <location>
        <begin position="108"/>
        <end position="117"/>
    </location>
</feature>
<keyword evidence="3" id="KW-1185">Reference proteome</keyword>
<name>A0AAV3ZDM1_9GAST</name>
<dbReference type="Proteomes" id="UP000735302">
    <property type="component" value="Unassembled WGS sequence"/>
</dbReference>
<reference evidence="2 3" key="1">
    <citation type="journal article" date="2021" name="Elife">
        <title>Chloroplast acquisition without the gene transfer in kleptoplastic sea slugs, Plakobranchus ocellatus.</title>
        <authorList>
            <person name="Maeda T."/>
            <person name="Takahashi S."/>
            <person name="Yoshida T."/>
            <person name="Shimamura S."/>
            <person name="Takaki Y."/>
            <person name="Nagai Y."/>
            <person name="Toyoda A."/>
            <person name="Suzuki Y."/>
            <person name="Arimoto A."/>
            <person name="Ishii H."/>
            <person name="Satoh N."/>
            <person name="Nishiyama T."/>
            <person name="Hasebe M."/>
            <person name="Maruyama T."/>
            <person name="Minagawa J."/>
            <person name="Obokata J."/>
            <person name="Shigenobu S."/>
        </authorList>
    </citation>
    <scope>NUCLEOTIDE SEQUENCE [LARGE SCALE GENOMIC DNA]</scope>
</reference>
<evidence type="ECO:0000256" key="1">
    <source>
        <dbReference type="SAM" id="MobiDB-lite"/>
    </source>
</evidence>
<dbReference type="AlphaFoldDB" id="A0AAV3ZDM1"/>
<feature type="compositionally biased region" description="Basic and acidic residues" evidence="1">
    <location>
        <begin position="9"/>
        <end position="20"/>
    </location>
</feature>
<feature type="region of interest" description="Disordered" evidence="1">
    <location>
        <begin position="53"/>
        <end position="117"/>
    </location>
</feature>
<protein>
    <submittedName>
        <fullName evidence="2">Uncharacterized protein</fullName>
    </submittedName>
</protein>
<sequence>MGRYGGDNESVRELRLEDAGGRCSNRVRVMVRDEKVWCRVLCMEKVGGKERKELKANGPNPRFTIFSHMSGRDSRVHGAKSRKVRTTPRHNQDPPPRPSHPPLSRDAATGEHAKTKL</sequence>
<evidence type="ECO:0000313" key="3">
    <source>
        <dbReference type="Proteomes" id="UP000735302"/>
    </source>
</evidence>
<proteinExistence type="predicted"/>
<feature type="compositionally biased region" description="Basic residues" evidence="1">
    <location>
        <begin position="77"/>
        <end position="88"/>
    </location>
</feature>
<organism evidence="2 3">
    <name type="scientific">Plakobranchus ocellatus</name>
    <dbReference type="NCBI Taxonomy" id="259542"/>
    <lineage>
        <taxon>Eukaryota</taxon>
        <taxon>Metazoa</taxon>
        <taxon>Spiralia</taxon>
        <taxon>Lophotrochozoa</taxon>
        <taxon>Mollusca</taxon>
        <taxon>Gastropoda</taxon>
        <taxon>Heterobranchia</taxon>
        <taxon>Euthyneura</taxon>
        <taxon>Panpulmonata</taxon>
        <taxon>Sacoglossa</taxon>
        <taxon>Placobranchoidea</taxon>
        <taxon>Plakobranchidae</taxon>
        <taxon>Plakobranchus</taxon>
    </lineage>
</organism>
<comment type="caution">
    <text evidence="2">The sequence shown here is derived from an EMBL/GenBank/DDBJ whole genome shotgun (WGS) entry which is preliminary data.</text>
</comment>
<evidence type="ECO:0000313" key="2">
    <source>
        <dbReference type="EMBL" id="GFN93376.1"/>
    </source>
</evidence>
<dbReference type="EMBL" id="BLXT01002329">
    <property type="protein sequence ID" value="GFN93376.1"/>
    <property type="molecule type" value="Genomic_DNA"/>
</dbReference>
<accession>A0AAV3ZDM1</accession>